<evidence type="ECO:0000313" key="1">
    <source>
        <dbReference type="EMBL" id="HGN36546.1"/>
    </source>
</evidence>
<dbReference type="PANTHER" id="PTHR18964">
    <property type="entry name" value="ROK (REPRESSOR, ORF, KINASE) FAMILY"/>
    <property type="match status" value="1"/>
</dbReference>
<dbReference type="InterPro" id="IPR043129">
    <property type="entry name" value="ATPase_NBD"/>
</dbReference>
<organism evidence="1">
    <name type="scientific">Ignisphaera aggregans</name>
    <dbReference type="NCBI Taxonomy" id="334771"/>
    <lineage>
        <taxon>Archaea</taxon>
        <taxon>Thermoproteota</taxon>
        <taxon>Thermoprotei</taxon>
        <taxon>Desulfurococcales</taxon>
        <taxon>Desulfurococcaceae</taxon>
        <taxon>Ignisphaera</taxon>
    </lineage>
</organism>
<accession>A0A7J3I6V8</accession>
<dbReference type="Gene3D" id="3.30.420.40">
    <property type="match status" value="2"/>
</dbReference>
<reference evidence="1" key="1">
    <citation type="journal article" date="2020" name="mSystems">
        <title>Genome- and Community-Level Interaction Insights into Carbon Utilization and Element Cycling Functions of Hydrothermarchaeota in Hydrothermal Sediment.</title>
        <authorList>
            <person name="Zhou Z."/>
            <person name="Liu Y."/>
            <person name="Xu W."/>
            <person name="Pan J."/>
            <person name="Luo Z.H."/>
            <person name="Li M."/>
        </authorList>
    </citation>
    <scope>NUCLEOTIDE SEQUENCE [LARGE SCALE GENOMIC DNA]</scope>
    <source>
        <strain evidence="1">SpSt-618</strain>
    </source>
</reference>
<dbReference type="GO" id="GO:0008761">
    <property type="term" value="F:UDP-N-acetylglucosamine 2-epimerase activity"/>
    <property type="evidence" value="ECO:0007669"/>
    <property type="project" value="TreeGrafter"/>
</dbReference>
<dbReference type="Pfam" id="PF00480">
    <property type="entry name" value="ROK"/>
    <property type="match status" value="1"/>
</dbReference>
<protein>
    <submittedName>
        <fullName evidence="1">ROK family protein</fullName>
    </submittedName>
</protein>
<name>A0A7J3I6V8_9CREN</name>
<sequence length="337" mass="36642">MYILKGYVIGVDIGATWTRIALANMEGTILDKHVFRTPREGNKYTIAEVLTTNIIQHYSEYLGDVKAIGIGTAGPLELSTGMVINSPNIPIRTFELARPIQDILRKPVIMANDCVAAVWGEKILGLGRDYSNVVYITISSGIGGGMVVNDTLLLGKMGNAHEIGHTIVDVNGRMKCGCGGYGHWEAYASGVNIPKFTGILLSEINVNADERLSPIYKAFMDGTLTTELIYSEASKGDKLALRIVSEVNKYNIAGFENVINLYDPELITVGGAVVLRNRELVFREIVNGVANSRGVITPLPKIEITPFGDDIVLIGAIALAITPPQNLIKMLKYIQHI</sequence>
<dbReference type="SUPFAM" id="SSF53067">
    <property type="entry name" value="Actin-like ATPase domain"/>
    <property type="match status" value="1"/>
</dbReference>
<gene>
    <name evidence="1" type="ORF">ENT87_03230</name>
</gene>
<dbReference type="AlphaFoldDB" id="A0A7J3I6V8"/>
<dbReference type="GO" id="GO:0009384">
    <property type="term" value="F:N-acylmannosamine kinase activity"/>
    <property type="evidence" value="ECO:0007669"/>
    <property type="project" value="TreeGrafter"/>
</dbReference>
<dbReference type="PANTHER" id="PTHR18964:SF149">
    <property type="entry name" value="BIFUNCTIONAL UDP-N-ACETYLGLUCOSAMINE 2-EPIMERASE_N-ACETYLMANNOSAMINE KINASE"/>
    <property type="match status" value="1"/>
</dbReference>
<comment type="caution">
    <text evidence="1">The sequence shown here is derived from an EMBL/GenBank/DDBJ whole genome shotgun (WGS) entry which is preliminary data.</text>
</comment>
<dbReference type="InterPro" id="IPR000600">
    <property type="entry name" value="ROK"/>
</dbReference>
<proteinExistence type="predicted"/>
<dbReference type="EMBL" id="DTAI01000092">
    <property type="protein sequence ID" value="HGN36546.1"/>
    <property type="molecule type" value="Genomic_DNA"/>
</dbReference>